<protein>
    <submittedName>
        <fullName evidence="2">Uncharacterized protein</fullName>
    </submittedName>
</protein>
<dbReference type="RefSeq" id="WP_207675640.1">
    <property type="nucleotide sequence ID" value="NZ_JAFREM010000039.1"/>
</dbReference>
<dbReference type="SUPFAM" id="SSF143120">
    <property type="entry name" value="YefM-like"/>
    <property type="match status" value="1"/>
</dbReference>
<name>A0ABS3LG92_9ENTE</name>
<evidence type="ECO:0000313" key="2">
    <source>
        <dbReference type="EMBL" id="MBO1308651.1"/>
    </source>
</evidence>
<dbReference type="Proteomes" id="UP000664601">
    <property type="component" value="Unassembled WGS sequence"/>
</dbReference>
<sequence>MEQTIPATEARKNFAEILDEAIIKPVFINRRKNDYMTFSTNQLSELLPITPELDGEPEDYSLYIKEIPQIVGFGMTIDDTLEDLSQALSDYSSIYLSDLDKYYQAPNTKPHLLYVVLFADMDLEKFKEKINAKLERS</sequence>
<comment type="caution">
    <text evidence="2">The sequence shown here is derived from an EMBL/GenBank/DDBJ whole genome shotgun (WGS) entry which is preliminary data.</text>
</comment>
<reference evidence="2 3" key="1">
    <citation type="submission" date="2021-03" db="EMBL/GenBank/DDBJ databases">
        <title>Enterococcal diversity collection.</title>
        <authorList>
            <person name="Gilmore M.S."/>
            <person name="Schwartzman J."/>
            <person name="Van Tyne D."/>
            <person name="Martin M."/>
            <person name="Earl A.M."/>
            <person name="Manson A.L."/>
            <person name="Straub T."/>
            <person name="Salamzade R."/>
            <person name="Saavedra J."/>
            <person name="Lebreton F."/>
            <person name="Prichula J."/>
            <person name="Schaufler K."/>
            <person name="Gaca A."/>
            <person name="Sgardioli B."/>
            <person name="Wagenaar J."/>
            <person name="Strong T."/>
        </authorList>
    </citation>
    <scope>NUCLEOTIDE SEQUENCE [LARGE SCALE GENOMIC DNA]</scope>
    <source>
        <strain evidence="2 3">669A</strain>
    </source>
</reference>
<gene>
    <name evidence="2" type="ORF">JZO70_20925</name>
</gene>
<dbReference type="InterPro" id="IPR036165">
    <property type="entry name" value="YefM-like_sf"/>
</dbReference>
<dbReference type="InterPro" id="IPR035424">
    <property type="entry name" value="Antitoxin_RelB"/>
</dbReference>
<dbReference type="Pfam" id="PF12910">
    <property type="entry name" value="PHD_like"/>
    <property type="match status" value="1"/>
</dbReference>
<comment type="similarity">
    <text evidence="1">Belongs to the phD/YefM antitoxin family.</text>
</comment>
<dbReference type="Gene3D" id="3.40.1620.10">
    <property type="entry name" value="YefM-like domain"/>
    <property type="match status" value="1"/>
</dbReference>
<keyword evidence="3" id="KW-1185">Reference proteome</keyword>
<evidence type="ECO:0000256" key="1">
    <source>
        <dbReference type="ARBA" id="ARBA00009981"/>
    </source>
</evidence>
<dbReference type="Gene3D" id="3.30.160.620">
    <property type="match status" value="1"/>
</dbReference>
<evidence type="ECO:0000313" key="3">
    <source>
        <dbReference type="Proteomes" id="UP000664601"/>
    </source>
</evidence>
<accession>A0ABS3LG92</accession>
<organism evidence="2 3">
    <name type="scientific">Candidatus Enterococcus moelleringii</name>
    <dbReference type="NCBI Taxonomy" id="2815325"/>
    <lineage>
        <taxon>Bacteria</taxon>
        <taxon>Bacillati</taxon>
        <taxon>Bacillota</taxon>
        <taxon>Bacilli</taxon>
        <taxon>Lactobacillales</taxon>
        <taxon>Enterococcaceae</taxon>
        <taxon>Enterococcus</taxon>
    </lineage>
</organism>
<dbReference type="EMBL" id="JAFREM010000039">
    <property type="protein sequence ID" value="MBO1308651.1"/>
    <property type="molecule type" value="Genomic_DNA"/>
</dbReference>
<proteinExistence type="inferred from homology"/>